<feature type="non-terminal residue" evidence="1">
    <location>
        <position position="29"/>
    </location>
</feature>
<accession>A0A8S2TDS3</accession>
<proteinExistence type="predicted"/>
<sequence>MSDEYWIISVPGKSTPRQSYDEVCKVTGR</sequence>
<dbReference type="Proteomes" id="UP000676336">
    <property type="component" value="Unassembled WGS sequence"/>
</dbReference>
<dbReference type="EMBL" id="CAJOBI010027682">
    <property type="protein sequence ID" value="CAF4254662.1"/>
    <property type="molecule type" value="Genomic_DNA"/>
</dbReference>
<evidence type="ECO:0000313" key="1">
    <source>
        <dbReference type="EMBL" id="CAF4254662.1"/>
    </source>
</evidence>
<protein>
    <submittedName>
        <fullName evidence="1">Uncharacterized protein</fullName>
    </submittedName>
</protein>
<evidence type="ECO:0000313" key="2">
    <source>
        <dbReference type="Proteomes" id="UP000676336"/>
    </source>
</evidence>
<gene>
    <name evidence="1" type="ORF">SMN809_LOCUS24156</name>
</gene>
<organism evidence="1 2">
    <name type="scientific">Rotaria magnacalcarata</name>
    <dbReference type="NCBI Taxonomy" id="392030"/>
    <lineage>
        <taxon>Eukaryota</taxon>
        <taxon>Metazoa</taxon>
        <taxon>Spiralia</taxon>
        <taxon>Gnathifera</taxon>
        <taxon>Rotifera</taxon>
        <taxon>Eurotatoria</taxon>
        <taxon>Bdelloidea</taxon>
        <taxon>Philodinida</taxon>
        <taxon>Philodinidae</taxon>
        <taxon>Rotaria</taxon>
    </lineage>
</organism>
<dbReference type="AlphaFoldDB" id="A0A8S2TDS3"/>
<reference evidence="1" key="1">
    <citation type="submission" date="2021-02" db="EMBL/GenBank/DDBJ databases">
        <authorList>
            <person name="Nowell W R."/>
        </authorList>
    </citation>
    <scope>NUCLEOTIDE SEQUENCE</scope>
</reference>
<name>A0A8S2TDS3_9BILA</name>
<comment type="caution">
    <text evidence="1">The sequence shown here is derived from an EMBL/GenBank/DDBJ whole genome shotgun (WGS) entry which is preliminary data.</text>
</comment>